<organism evidence="2 3">
    <name type="scientific">Bacteroides intestinalis DSM 17393</name>
    <dbReference type="NCBI Taxonomy" id="471870"/>
    <lineage>
        <taxon>Bacteria</taxon>
        <taxon>Pseudomonadati</taxon>
        <taxon>Bacteroidota</taxon>
        <taxon>Bacteroidia</taxon>
        <taxon>Bacteroidales</taxon>
        <taxon>Bacteroidaceae</taxon>
        <taxon>Bacteroides</taxon>
    </lineage>
</organism>
<dbReference type="Pfam" id="PF00534">
    <property type="entry name" value="Glycos_transf_1"/>
    <property type="match status" value="1"/>
</dbReference>
<dbReference type="Gene3D" id="3.40.50.2000">
    <property type="entry name" value="Glycogen Phosphorylase B"/>
    <property type="match status" value="2"/>
</dbReference>
<feature type="domain" description="Glycosyl transferase family 1" evidence="1">
    <location>
        <begin position="221"/>
        <end position="376"/>
    </location>
</feature>
<evidence type="ECO:0000313" key="2">
    <source>
        <dbReference type="EMBL" id="EDV06775.1"/>
    </source>
</evidence>
<proteinExistence type="predicted"/>
<dbReference type="AlphaFoldDB" id="B3C8H0"/>
<gene>
    <name evidence="2" type="ORF">BACINT_01874</name>
</gene>
<dbReference type="EC" id="2.4.-.-" evidence="2"/>
<keyword evidence="2" id="KW-0328">Glycosyltransferase</keyword>
<name>B3C8H0_9BACE</name>
<accession>B3C8H0</accession>
<evidence type="ECO:0000259" key="1">
    <source>
        <dbReference type="Pfam" id="PF00534"/>
    </source>
</evidence>
<dbReference type="STRING" id="471870.BACINT_01874"/>
<dbReference type="PANTHER" id="PTHR12526">
    <property type="entry name" value="GLYCOSYLTRANSFERASE"/>
    <property type="match status" value="1"/>
</dbReference>
<dbReference type="SUPFAM" id="SSF53756">
    <property type="entry name" value="UDP-Glycosyltransferase/glycogen phosphorylase"/>
    <property type="match status" value="1"/>
</dbReference>
<dbReference type="InterPro" id="IPR001296">
    <property type="entry name" value="Glyco_trans_1"/>
</dbReference>
<comment type="caution">
    <text evidence="2">The sequence shown here is derived from an EMBL/GenBank/DDBJ whole genome shotgun (WGS) entry which is preliminary data.</text>
</comment>
<dbReference type="CDD" id="cd03820">
    <property type="entry name" value="GT4_AmsD-like"/>
    <property type="match status" value="1"/>
</dbReference>
<dbReference type="eggNOG" id="COG0438">
    <property type="taxonomic scope" value="Bacteria"/>
</dbReference>
<reference evidence="2 3" key="1">
    <citation type="submission" date="2008-04" db="EMBL/GenBank/DDBJ databases">
        <title>Draft genome sequence of Bacteroides intestinalis (DSM 17393).</title>
        <authorList>
            <person name="Sudarsanam P."/>
            <person name="Ley R."/>
            <person name="Guruge J."/>
            <person name="Turnbaugh P.J."/>
            <person name="Mahowald M."/>
            <person name="Liep D."/>
            <person name="Gordon J."/>
        </authorList>
    </citation>
    <scope>NUCLEOTIDE SEQUENCE [LARGE SCALE GENOMIC DNA]</scope>
    <source>
        <strain evidence="2 3">DSM 17393</strain>
    </source>
</reference>
<dbReference type="PANTHER" id="PTHR12526:SF630">
    <property type="entry name" value="GLYCOSYLTRANSFERASE"/>
    <property type="match status" value="1"/>
</dbReference>
<keyword evidence="2" id="KW-0808">Transferase</keyword>
<evidence type="ECO:0000313" key="3">
    <source>
        <dbReference type="Proteomes" id="UP000004596"/>
    </source>
</evidence>
<protein>
    <submittedName>
        <fullName evidence="2">Glycosyltransferase, group 1 family protein</fullName>
        <ecNumber evidence="2">2.4.-.-</ecNumber>
    </submittedName>
</protein>
<dbReference type="GO" id="GO:0016757">
    <property type="term" value="F:glycosyltransferase activity"/>
    <property type="evidence" value="ECO:0007669"/>
    <property type="project" value="UniProtKB-KW"/>
</dbReference>
<reference evidence="2 3" key="2">
    <citation type="submission" date="2008-04" db="EMBL/GenBank/DDBJ databases">
        <authorList>
            <person name="Fulton L."/>
            <person name="Clifton S."/>
            <person name="Fulton B."/>
            <person name="Xu J."/>
            <person name="Minx P."/>
            <person name="Pepin K.H."/>
            <person name="Johnson M."/>
            <person name="Thiruvilangam P."/>
            <person name="Bhonagiri V."/>
            <person name="Nash W.E."/>
            <person name="Mardis E.R."/>
            <person name="Wilson R.K."/>
        </authorList>
    </citation>
    <scope>NUCLEOTIDE SEQUENCE [LARGE SCALE GENOMIC DNA]</scope>
    <source>
        <strain evidence="2 3">DSM 17393</strain>
    </source>
</reference>
<dbReference type="Proteomes" id="UP000004596">
    <property type="component" value="Unassembled WGS sequence"/>
</dbReference>
<dbReference type="EMBL" id="ABJL02000007">
    <property type="protein sequence ID" value="EDV06775.1"/>
    <property type="molecule type" value="Genomic_DNA"/>
</dbReference>
<sequence>MQKKWFLCKSNKQEVRYMKKTRIAYCIPALYYPSGMERVLTLKVNYLVQHGYEIHIILTDGGDKPPYFPLAPSIELHQLNIDFEEPYRYAFPRRVWLYQKRMRILKTKLNECLCAVKPDITVSLLRRDINVINQMTDGSVKMGEIHFDRIHYRNFNISWLPSWLNTYIERHWMRSLIRELRQLSKFVVLTHEDAAFWPELQNVCVIPNPVSFFPDIVSDCTHKQVIAVGRYVAQKGFDRLIDAWRIVAEKHPDWILKIYGDGHLRDQLQQQVEELRLTNCCFLEHSVSDVVSKFCESSLSVLSSRFEGFGLVIVEAMSCGLPVVAFTCHCGPRDIIADGKDGLLIPEGNVAGLADGIKHLIEDEELRRGMGQEARRKAAEYKMDVVGAQWIELFESLLSHPMQDRDN</sequence>